<feature type="domain" description="PTS EIIA type-2" evidence="1">
    <location>
        <begin position="20"/>
        <end position="168"/>
    </location>
</feature>
<dbReference type="PROSITE" id="PS51094">
    <property type="entry name" value="PTS_EIIA_TYPE_2"/>
    <property type="match status" value="1"/>
</dbReference>
<dbReference type="AlphaFoldDB" id="A0A2Z3GTN1"/>
<dbReference type="EMBL" id="CP025958">
    <property type="protein sequence ID" value="AWM37133.1"/>
    <property type="molecule type" value="Genomic_DNA"/>
</dbReference>
<gene>
    <name evidence="2" type="ORF">C1280_08925</name>
</gene>
<dbReference type="CDD" id="cd00211">
    <property type="entry name" value="PTS_IIA_fru"/>
    <property type="match status" value="1"/>
</dbReference>
<dbReference type="RefSeq" id="WP_010042186.1">
    <property type="nucleotide sequence ID" value="NZ_CP025958.1"/>
</dbReference>
<dbReference type="SUPFAM" id="SSF55804">
    <property type="entry name" value="Phoshotransferase/anion transport protein"/>
    <property type="match status" value="1"/>
</dbReference>
<organism evidence="2 3">
    <name type="scientific">Gemmata obscuriglobus</name>
    <dbReference type="NCBI Taxonomy" id="114"/>
    <lineage>
        <taxon>Bacteria</taxon>
        <taxon>Pseudomonadati</taxon>
        <taxon>Planctomycetota</taxon>
        <taxon>Planctomycetia</taxon>
        <taxon>Gemmatales</taxon>
        <taxon>Gemmataceae</taxon>
        <taxon>Gemmata</taxon>
    </lineage>
</organism>
<reference evidence="2 3" key="1">
    <citation type="submission" date="2018-01" db="EMBL/GenBank/DDBJ databases">
        <title>G. obscuriglobus.</title>
        <authorList>
            <person name="Franke J."/>
            <person name="Blomberg W."/>
            <person name="Selmecki A."/>
        </authorList>
    </citation>
    <scope>NUCLEOTIDE SEQUENCE [LARGE SCALE GENOMIC DNA]</scope>
    <source>
        <strain evidence="2 3">DSM 5831</strain>
    </source>
</reference>
<dbReference type="KEGG" id="gog:C1280_08925"/>
<dbReference type="InterPro" id="IPR051541">
    <property type="entry name" value="PTS_SugarTrans_NitroReg"/>
</dbReference>
<dbReference type="PANTHER" id="PTHR47738:SF2">
    <property type="entry name" value="PTS SYSTEM FRUCTOSE-LIKE EIIA COMPONENT"/>
    <property type="match status" value="1"/>
</dbReference>
<dbReference type="Pfam" id="PF00359">
    <property type="entry name" value="PTS_EIIA_2"/>
    <property type="match status" value="1"/>
</dbReference>
<dbReference type="InterPro" id="IPR002178">
    <property type="entry name" value="PTS_EIIA_type-2_dom"/>
</dbReference>
<dbReference type="OrthoDB" id="95460at2"/>
<protein>
    <submittedName>
        <fullName evidence="2">PTS fructose transporter subunit IIA</fullName>
    </submittedName>
</protein>
<dbReference type="Gene3D" id="3.40.930.10">
    <property type="entry name" value="Mannitol-specific EII, Chain A"/>
    <property type="match status" value="1"/>
</dbReference>
<evidence type="ECO:0000313" key="3">
    <source>
        <dbReference type="Proteomes" id="UP000245802"/>
    </source>
</evidence>
<proteinExistence type="predicted"/>
<dbReference type="PANTHER" id="PTHR47738">
    <property type="entry name" value="PTS SYSTEM FRUCTOSE-LIKE EIIA COMPONENT-RELATED"/>
    <property type="match status" value="1"/>
</dbReference>
<dbReference type="Proteomes" id="UP000245802">
    <property type="component" value="Chromosome"/>
</dbReference>
<sequence>MRLCNFIVRDAITPALAASAPPAPPGGHRDPSAVRSVKEQVIREMVGSLHAAGHFRASDVDEIVRAVLRREELGTTGIGRHIAIPHSRHPAADRLIGTLALSRDGLPFDSLDGEPVYVFILLVSPQDRPGDHLRALEAVVRTMRNDDFVRQLRGCQTREEIWALLESAAPGW</sequence>
<evidence type="ECO:0000259" key="1">
    <source>
        <dbReference type="PROSITE" id="PS51094"/>
    </source>
</evidence>
<name>A0A2Z3GTN1_9BACT</name>
<keyword evidence="3" id="KW-1185">Reference proteome</keyword>
<evidence type="ECO:0000313" key="2">
    <source>
        <dbReference type="EMBL" id="AWM37133.1"/>
    </source>
</evidence>
<dbReference type="InterPro" id="IPR016152">
    <property type="entry name" value="PTrfase/Anion_transptr"/>
</dbReference>
<accession>A0A2Z3GTN1</accession>